<accession>A0A3A9KJ11</accession>
<evidence type="ECO:0000313" key="2">
    <source>
        <dbReference type="Proteomes" id="UP000281498"/>
    </source>
</evidence>
<gene>
    <name evidence="1" type="ORF">CR203_23935</name>
</gene>
<dbReference type="AlphaFoldDB" id="A0A3A9KJ11"/>
<protein>
    <submittedName>
        <fullName evidence="1">Uncharacterized protein</fullName>
    </submittedName>
</protein>
<evidence type="ECO:0000313" key="1">
    <source>
        <dbReference type="EMBL" id="RKL64876.1"/>
    </source>
</evidence>
<organism evidence="1 2">
    <name type="scientific">Salipaludibacillus neizhouensis</name>
    <dbReference type="NCBI Taxonomy" id="885475"/>
    <lineage>
        <taxon>Bacteria</taxon>
        <taxon>Bacillati</taxon>
        <taxon>Bacillota</taxon>
        <taxon>Bacilli</taxon>
        <taxon>Bacillales</taxon>
        <taxon>Bacillaceae</taxon>
    </lineage>
</organism>
<sequence>MLTKKTSLFLNGIRSKISLHSLFNISSNIQEMYDFLNVARVEDVKLILLDKTYNEKLFLRRTTSGRGEQVVLLVIQRIFTKLLADVAFEEKQLFPY</sequence>
<reference evidence="1 2" key="1">
    <citation type="submission" date="2017-10" db="EMBL/GenBank/DDBJ databases">
        <title>Bacillus sp. nov., a halophilic bacterium isolated from a Keqin Lake.</title>
        <authorList>
            <person name="Wang H."/>
        </authorList>
    </citation>
    <scope>NUCLEOTIDE SEQUENCE [LARGE SCALE GENOMIC DNA]</scope>
    <source>
        <strain evidence="1 2">KCTC 13187</strain>
    </source>
</reference>
<proteinExistence type="predicted"/>
<comment type="caution">
    <text evidence="1">The sequence shown here is derived from an EMBL/GenBank/DDBJ whole genome shotgun (WGS) entry which is preliminary data.</text>
</comment>
<name>A0A3A9KJ11_9BACI</name>
<dbReference type="Proteomes" id="UP000281498">
    <property type="component" value="Unassembled WGS sequence"/>
</dbReference>
<keyword evidence="2" id="KW-1185">Reference proteome</keyword>
<dbReference type="RefSeq" id="WP_110938979.1">
    <property type="nucleotide sequence ID" value="NZ_KZ614148.1"/>
</dbReference>
<dbReference type="EMBL" id="PDOE01000031">
    <property type="protein sequence ID" value="RKL64876.1"/>
    <property type="molecule type" value="Genomic_DNA"/>
</dbReference>